<evidence type="ECO:0000313" key="1">
    <source>
        <dbReference type="EMBL" id="RPB18851.1"/>
    </source>
</evidence>
<sequence>PRLACILTCHIGRFHMYAHEYKCRILYNTQRSEGWGHIVGEENETDWSLKTHLVAPTRVASGPCR</sequence>
<organism evidence="1 2">
    <name type="scientific">Terfezia boudieri ATCC MYA-4762</name>
    <dbReference type="NCBI Taxonomy" id="1051890"/>
    <lineage>
        <taxon>Eukaryota</taxon>
        <taxon>Fungi</taxon>
        <taxon>Dikarya</taxon>
        <taxon>Ascomycota</taxon>
        <taxon>Pezizomycotina</taxon>
        <taxon>Pezizomycetes</taxon>
        <taxon>Pezizales</taxon>
        <taxon>Pezizaceae</taxon>
        <taxon>Terfezia</taxon>
    </lineage>
</organism>
<dbReference type="OrthoDB" id="5282763at2759"/>
<dbReference type="InParanoid" id="A0A3N4LDU9"/>
<feature type="non-terminal residue" evidence="1">
    <location>
        <position position="1"/>
    </location>
</feature>
<proteinExistence type="predicted"/>
<name>A0A3N4LDU9_9PEZI</name>
<protein>
    <submittedName>
        <fullName evidence="1">Uncharacterized protein</fullName>
    </submittedName>
</protein>
<dbReference type="AlphaFoldDB" id="A0A3N4LDU9"/>
<dbReference type="InterPro" id="IPR040521">
    <property type="entry name" value="KDZ"/>
</dbReference>
<dbReference type="Pfam" id="PF18758">
    <property type="entry name" value="KDZ"/>
    <property type="match status" value="1"/>
</dbReference>
<reference evidence="1 2" key="1">
    <citation type="journal article" date="2018" name="Nat. Ecol. Evol.">
        <title>Pezizomycetes genomes reveal the molecular basis of ectomycorrhizal truffle lifestyle.</title>
        <authorList>
            <person name="Murat C."/>
            <person name="Payen T."/>
            <person name="Noel B."/>
            <person name="Kuo A."/>
            <person name="Morin E."/>
            <person name="Chen J."/>
            <person name="Kohler A."/>
            <person name="Krizsan K."/>
            <person name="Balestrini R."/>
            <person name="Da Silva C."/>
            <person name="Montanini B."/>
            <person name="Hainaut M."/>
            <person name="Levati E."/>
            <person name="Barry K.W."/>
            <person name="Belfiori B."/>
            <person name="Cichocki N."/>
            <person name="Clum A."/>
            <person name="Dockter R.B."/>
            <person name="Fauchery L."/>
            <person name="Guy J."/>
            <person name="Iotti M."/>
            <person name="Le Tacon F."/>
            <person name="Lindquist E.A."/>
            <person name="Lipzen A."/>
            <person name="Malagnac F."/>
            <person name="Mello A."/>
            <person name="Molinier V."/>
            <person name="Miyauchi S."/>
            <person name="Poulain J."/>
            <person name="Riccioni C."/>
            <person name="Rubini A."/>
            <person name="Sitrit Y."/>
            <person name="Splivallo R."/>
            <person name="Traeger S."/>
            <person name="Wang M."/>
            <person name="Zifcakova L."/>
            <person name="Wipf D."/>
            <person name="Zambonelli A."/>
            <person name="Paolocci F."/>
            <person name="Nowrousian M."/>
            <person name="Ottonello S."/>
            <person name="Baldrian P."/>
            <person name="Spatafora J.W."/>
            <person name="Henrissat B."/>
            <person name="Nagy L.G."/>
            <person name="Aury J.M."/>
            <person name="Wincker P."/>
            <person name="Grigoriev I.V."/>
            <person name="Bonfante P."/>
            <person name="Martin F.M."/>
        </authorList>
    </citation>
    <scope>NUCLEOTIDE SEQUENCE [LARGE SCALE GENOMIC DNA]</scope>
    <source>
        <strain evidence="1 2">ATCC MYA-4762</strain>
    </source>
</reference>
<accession>A0A3N4LDU9</accession>
<evidence type="ECO:0000313" key="2">
    <source>
        <dbReference type="Proteomes" id="UP000267821"/>
    </source>
</evidence>
<keyword evidence="2" id="KW-1185">Reference proteome</keyword>
<dbReference type="EMBL" id="ML121607">
    <property type="protein sequence ID" value="RPB18851.1"/>
    <property type="molecule type" value="Genomic_DNA"/>
</dbReference>
<dbReference type="Proteomes" id="UP000267821">
    <property type="component" value="Unassembled WGS sequence"/>
</dbReference>
<gene>
    <name evidence="1" type="ORF">L211DRAFT_766223</name>
</gene>
<feature type="non-terminal residue" evidence="1">
    <location>
        <position position="65"/>
    </location>
</feature>